<dbReference type="EMBL" id="JBHSXI010000012">
    <property type="protein sequence ID" value="MFC6889940.1"/>
    <property type="molecule type" value="Genomic_DNA"/>
</dbReference>
<dbReference type="AlphaFoldDB" id="A0ABD5UKA4"/>
<comment type="subcellular location">
    <subcellularLocation>
        <location evidence="1">Cell membrane</location>
        <topology evidence="1">Multi-pass membrane protein</topology>
    </subcellularLocation>
</comment>
<reference evidence="8 9" key="1">
    <citation type="journal article" date="2019" name="Int. J. Syst. Evol. Microbiol.">
        <title>The Global Catalogue of Microorganisms (GCM) 10K type strain sequencing project: providing services to taxonomists for standard genome sequencing and annotation.</title>
        <authorList>
            <consortium name="The Broad Institute Genomics Platform"/>
            <consortium name="The Broad Institute Genome Sequencing Center for Infectious Disease"/>
            <person name="Wu L."/>
            <person name="Ma J."/>
        </authorList>
    </citation>
    <scope>NUCLEOTIDE SEQUENCE [LARGE SCALE GENOMIC DNA]</scope>
    <source>
        <strain evidence="8 9">Y73</strain>
    </source>
</reference>
<feature type="transmembrane region" description="Helical" evidence="6">
    <location>
        <begin position="379"/>
        <end position="397"/>
    </location>
</feature>
<keyword evidence="3 6" id="KW-0812">Transmembrane</keyword>
<feature type="transmembrane region" description="Helical" evidence="6">
    <location>
        <begin position="87"/>
        <end position="104"/>
    </location>
</feature>
<dbReference type="Pfam" id="PF07690">
    <property type="entry name" value="MFS_1"/>
    <property type="match status" value="1"/>
</dbReference>
<keyword evidence="2" id="KW-1003">Cell membrane</keyword>
<evidence type="ECO:0000313" key="8">
    <source>
        <dbReference type="EMBL" id="MFC6889940.1"/>
    </source>
</evidence>
<feature type="transmembrane region" description="Helical" evidence="6">
    <location>
        <begin position="21"/>
        <end position="43"/>
    </location>
</feature>
<dbReference type="PROSITE" id="PS50850">
    <property type="entry name" value="MFS"/>
    <property type="match status" value="1"/>
</dbReference>
<dbReference type="Proteomes" id="UP001596333">
    <property type="component" value="Unassembled WGS sequence"/>
</dbReference>
<feature type="transmembrane region" description="Helical" evidence="6">
    <location>
        <begin position="348"/>
        <end position="367"/>
    </location>
</feature>
<dbReference type="InterPro" id="IPR020846">
    <property type="entry name" value="MFS_dom"/>
</dbReference>
<keyword evidence="4 6" id="KW-1133">Transmembrane helix</keyword>
<evidence type="ECO:0000256" key="1">
    <source>
        <dbReference type="ARBA" id="ARBA00004651"/>
    </source>
</evidence>
<protein>
    <submittedName>
        <fullName evidence="8">Nitrate/nitrite transporter</fullName>
    </submittedName>
</protein>
<dbReference type="InterPro" id="IPR050189">
    <property type="entry name" value="MFS_Efflux_Transporters"/>
</dbReference>
<feature type="transmembrane region" description="Helical" evidence="6">
    <location>
        <begin position="259"/>
        <end position="279"/>
    </location>
</feature>
<gene>
    <name evidence="8" type="ORF">ACFQEY_13060</name>
</gene>
<feature type="domain" description="Major facilitator superfamily (MFS) profile" evidence="7">
    <location>
        <begin position="22"/>
        <end position="401"/>
    </location>
</feature>
<comment type="caution">
    <text evidence="8">The sequence shown here is derived from an EMBL/GenBank/DDBJ whole genome shotgun (WGS) entry which is preliminary data.</text>
</comment>
<dbReference type="InterPro" id="IPR011701">
    <property type="entry name" value="MFS"/>
</dbReference>
<sequence>MEFAAVFRKELSALWGDGKGVSLVAIATGWGLLNGVRMVYPVIIPYLQADYNLSLTVAGLLVTVLWFFAAIGQLPGGILADRYNERALMAVSTVIVAAALGLVVTSSSPVILFFATAIWGLGHSLYPIARITLLSKLYSERLGSALGVTMATGDLGQTVLPPIAGAFAAVIAWQIGLGFVAPLLVLAGLSIFAMSSGYASTEGSTNTRSIWETLNVVTELRNPAMGFMTGILFLYMFIWQSFTAFYPTYLTTVKGLSSQSAGILFGFFFAVGVVVKPVAGVAYDRIGMRKSLIGILTPATAGFLLLPALNDIWLLGGITALISTMLGTGAVTQSFLADSFSDESQGAGLGVIRTLTASLAAGGPVLFGVVGDYGYFNEGYIVLAVIMALVVTLTFWMPEEN</sequence>
<evidence type="ECO:0000259" key="7">
    <source>
        <dbReference type="PROSITE" id="PS50850"/>
    </source>
</evidence>
<dbReference type="Gene3D" id="1.20.1250.20">
    <property type="entry name" value="MFS general substrate transporter like domains"/>
    <property type="match status" value="2"/>
</dbReference>
<evidence type="ECO:0000313" key="9">
    <source>
        <dbReference type="Proteomes" id="UP001596333"/>
    </source>
</evidence>
<evidence type="ECO:0000256" key="3">
    <source>
        <dbReference type="ARBA" id="ARBA00022692"/>
    </source>
</evidence>
<keyword evidence="9" id="KW-1185">Reference proteome</keyword>
<dbReference type="GO" id="GO:0005886">
    <property type="term" value="C:plasma membrane"/>
    <property type="evidence" value="ECO:0007669"/>
    <property type="project" value="UniProtKB-SubCell"/>
</dbReference>
<keyword evidence="5 6" id="KW-0472">Membrane</keyword>
<dbReference type="PANTHER" id="PTHR43124:SF3">
    <property type="entry name" value="CHLORAMPHENICOL EFFLUX PUMP RV0191"/>
    <property type="match status" value="1"/>
</dbReference>
<dbReference type="InterPro" id="IPR036259">
    <property type="entry name" value="MFS_trans_sf"/>
</dbReference>
<name>A0ABD5UKA4_9EURY</name>
<dbReference type="SUPFAM" id="SSF103473">
    <property type="entry name" value="MFS general substrate transporter"/>
    <property type="match status" value="1"/>
</dbReference>
<evidence type="ECO:0000256" key="6">
    <source>
        <dbReference type="SAM" id="Phobius"/>
    </source>
</evidence>
<dbReference type="PANTHER" id="PTHR43124">
    <property type="entry name" value="PURINE EFFLUX PUMP PBUE"/>
    <property type="match status" value="1"/>
</dbReference>
<feature type="transmembrane region" description="Helical" evidence="6">
    <location>
        <begin position="220"/>
        <end position="239"/>
    </location>
</feature>
<feature type="transmembrane region" description="Helical" evidence="6">
    <location>
        <begin position="179"/>
        <end position="199"/>
    </location>
</feature>
<evidence type="ECO:0000256" key="2">
    <source>
        <dbReference type="ARBA" id="ARBA00022475"/>
    </source>
</evidence>
<evidence type="ECO:0000256" key="4">
    <source>
        <dbReference type="ARBA" id="ARBA00022989"/>
    </source>
</evidence>
<proteinExistence type="predicted"/>
<accession>A0ABD5UKA4</accession>
<feature type="transmembrane region" description="Helical" evidence="6">
    <location>
        <begin position="55"/>
        <end position="75"/>
    </location>
</feature>
<organism evidence="8 9">
    <name type="scientific">Halorubrum trueperi</name>
    <dbReference type="NCBI Taxonomy" id="2004704"/>
    <lineage>
        <taxon>Archaea</taxon>
        <taxon>Methanobacteriati</taxon>
        <taxon>Methanobacteriota</taxon>
        <taxon>Stenosarchaea group</taxon>
        <taxon>Halobacteria</taxon>
        <taxon>Halobacteriales</taxon>
        <taxon>Haloferacaceae</taxon>
        <taxon>Halorubrum</taxon>
    </lineage>
</organism>
<evidence type="ECO:0000256" key="5">
    <source>
        <dbReference type="ARBA" id="ARBA00023136"/>
    </source>
</evidence>
<feature type="transmembrane region" description="Helical" evidence="6">
    <location>
        <begin position="315"/>
        <end position="336"/>
    </location>
</feature>